<dbReference type="InterPro" id="IPR051266">
    <property type="entry name" value="CLCR"/>
</dbReference>
<keyword evidence="1" id="KW-0812">Transmembrane</keyword>
<dbReference type="Pfam" id="PF00092">
    <property type="entry name" value="VWA"/>
    <property type="match status" value="1"/>
</dbReference>
<evidence type="ECO:0000313" key="4">
    <source>
        <dbReference type="Proteomes" id="UP000198280"/>
    </source>
</evidence>
<dbReference type="SUPFAM" id="SSF53300">
    <property type="entry name" value="vWA-like"/>
    <property type="match status" value="1"/>
</dbReference>
<keyword evidence="1" id="KW-1133">Transmembrane helix</keyword>
<evidence type="ECO:0000313" key="3">
    <source>
        <dbReference type="EMBL" id="SNT57504.1"/>
    </source>
</evidence>
<dbReference type="InterPro" id="IPR036465">
    <property type="entry name" value="vWFA_dom_sf"/>
</dbReference>
<dbReference type="EMBL" id="FZOF01000045">
    <property type="protein sequence ID" value="SNT57504.1"/>
    <property type="molecule type" value="Genomic_DNA"/>
</dbReference>
<dbReference type="AlphaFoldDB" id="A0A239NT32"/>
<feature type="transmembrane region" description="Helical" evidence="1">
    <location>
        <begin position="611"/>
        <end position="632"/>
    </location>
</feature>
<dbReference type="Proteomes" id="UP000198280">
    <property type="component" value="Unassembled WGS sequence"/>
</dbReference>
<feature type="domain" description="VWFA" evidence="2">
    <location>
        <begin position="65"/>
        <end position="241"/>
    </location>
</feature>
<organism evidence="3 4">
    <name type="scientific">Actinacidiphila glaucinigra</name>
    <dbReference type="NCBI Taxonomy" id="235986"/>
    <lineage>
        <taxon>Bacteria</taxon>
        <taxon>Bacillati</taxon>
        <taxon>Actinomycetota</taxon>
        <taxon>Actinomycetes</taxon>
        <taxon>Kitasatosporales</taxon>
        <taxon>Streptomycetaceae</taxon>
        <taxon>Actinacidiphila</taxon>
    </lineage>
</organism>
<proteinExistence type="predicted"/>
<protein>
    <submittedName>
        <fullName evidence="3">Ca-activated chloride channel family protein</fullName>
    </submittedName>
</protein>
<name>A0A239NT32_9ACTN</name>
<dbReference type="SMART" id="SM00327">
    <property type="entry name" value="VWA"/>
    <property type="match status" value="1"/>
</dbReference>
<dbReference type="InterPro" id="IPR002035">
    <property type="entry name" value="VWF_A"/>
</dbReference>
<keyword evidence="4" id="KW-1185">Reference proteome</keyword>
<keyword evidence="1" id="KW-0472">Membrane</keyword>
<gene>
    <name evidence="3" type="ORF">SAMN05216252_14527</name>
</gene>
<dbReference type="PANTHER" id="PTHR10579">
    <property type="entry name" value="CALCIUM-ACTIVATED CHLORIDE CHANNEL REGULATOR"/>
    <property type="match status" value="1"/>
</dbReference>
<dbReference type="PROSITE" id="PS50234">
    <property type="entry name" value="VWFA"/>
    <property type="match status" value="1"/>
</dbReference>
<evidence type="ECO:0000256" key="1">
    <source>
        <dbReference type="SAM" id="Phobius"/>
    </source>
</evidence>
<accession>A0A239NT32</accession>
<dbReference type="Gene3D" id="3.40.50.410">
    <property type="entry name" value="von Willebrand factor, type A domain"/>
    <property type="match status" value="1"/>
</dbReference>
<dbReference type="PANTHER" id="PTHR10579:SF43">
    <property type="entry name" value="ZINC FINGER (C3HC4-TYPE RING FINGER) FAMILY PROTEIN"/>
    <property type="match status" value="1"/>
</dbReference>
<evidence type="ECO:0000259" key="2">
    <source>
        <dbReference type="PROSITE" id="PS50234"/>
    </source>
</evidence>
<sequence>MCEGEQHMRRGNAPPRGLVGPLGPLGPLGAAVCGFAVLGALLGPAGTAQAAGAAGGAADEGDRDGLVMVLDSSGSMAGARMAAARQAVGAVVDALPDGYPTGLRVYGAGKEHGCDDTRLLEPVRPLDRDALKQAVAGVRPKGDTPIGLSLQQAAADLPESGRRTIVLVSDGEDTCGAPEPCEAAARLAGEGVDLRIDTIGFQVRGGAREQLECIAGAGHGSYHDAPDAASLVRQLTRASRLSADAYRLRGRRVTGGTGATGAPPLSPGQYVDDIGPGETRWYAVTLDAASTADLAVTAVPRPGVRAAYGDGVELRLAGTGRYPLTCGSDAAHFGQDEGAMVIGGAVSRIPSDDRDGACDKAGRYVLAVHRTSAAGSDRARWPLELRYGTERPFEAGATPAPAATRYGDPPAALTGAPRDVEGGTGFNDARGLGTGIWRDTLLPGQTRFYKVRVGWGQRLTYSADFANEPLLEGGSTASSFVATAAYGPGRQPLGDASGASQRRGYHGRPLSVGLGTVPVTWTNRWVADGGARGARTAGEHYVAVSLGPGAAGLARNAAVRVVLRVDVTGAELAGPEYGASARGGGSAAGDTDTTAAVAPADGGAFMTAGDAVAAAAGGAMALAGVGTVVLLGRRRRDGA</sequence>
<reference evidence="3 4" key="1">
    <citation type="submission" date="2017-06" db="EMBL/GenBank/DDBJ databases">
        <authorList>
            <person name="Kim H.J."/>
            <person name="Triplett B.A."/>
        </authorList>
    </citation>
    <scope>NUCLEOTIDE SEQUENCE [LARGE SCALE GENOMIC DNA]</scope>
    <source>
        <strain evidence="3 4">CGMCC 4.1858</strain>
    </source>
</reference>